<gene>
    <name evidence="10" type="ORF">D9C73_008363</name>
</gene>
<evidence type="ECO:0000256" key="5">
    <source>
        <dbReference type="ARBA" id="ARBA00022801"/>
    </source>
</evidence>
<dbReference type="EMBL" id="CM014085">
    <property type="protein sequence ID" value="TKS74282.1"/>
    <property type="molecule type" value="Genomic_DNA"/>
</dbReference>
<dbReference type="Pfam" id="PF02902">
    <property type="entry name" value="Peptidase_C48"/>
    <property type="match status" value="1"/>
</dbReference>
<keyword evidence="5" id="KW-0378">Hydrolase</keyword>
<dbReference type="PROSITE" id="PS50600">
    <property type="entry name" value="ULP_PROTEASE"/>
    <property type="match status" value="1"/>
</dbReference>
<evidence type="ECO:0000256" key="1">
    <source>
        <dbReference type="ARBA" id="ARBA00004604"/>
    </source>
</evidence>
<feature type="region of interest" description="Disordered" evidence="8">
    <location>
        <begin position="1"/>
        <end position="160"/>
    </location>
</feature>
<dbReference type="FunFam" id="3.40.395.10:FF:000002">
    <property type="entry name" value="Putative sentrin-specific protease 5"/>
    <property type="match status" value="1"/>
</dbReference>
<feature type="region of interest" description="Disordered" evidence="8">
    <location>
        <begin position="324"/>
        <end position="405"/>
    </location>
</feature>
<feature type="domain" description="Ubiquitin-like protease family profile" evidence="9">
    <location>
        <begin position="575"/>
        <end position="732"/>
    </location>
</feature>
<dbReference type="GO" id="GO:0005730">
    <property type="term" value="C:nucleolus"/>
    <property type="evidence" value="ECO:0007669"/>
    <property type="project" value="UniProtKB-SubCell"/>
</dbReference>
<keyword evidence="7" id="KW-0539">Nucleus</keyword>
<dbReference type="PANTHER" id="PTHR12606:SF10">
    <property type="entry name" value="SENTRIN-SPECIFIC PROTEASE 5"/>
    <property type="match status" value="1"/>
</dbReference>
<comment type="subcellular location">
    <subcellularLocation>
        <location evidence="1">Nucleus</location>
        <location evidence="1">Nucleolus</location>
    </subcellularLocation>
</comment>
<sequence length="763" mass="83826">MVHSGSASPMTTTPSASPHLTVPATAPPLQAAPDVPPPGDTTDQDLTQTPANIQSHTTDLTSNSELTQASTLSPADAEPHVITPGKALATNSDPASAWSSTQASALAQGSVNGRTSGRKRTPKACDCCGPNSPGHNVRTSGRGRGRGRARGRGVGSDLWDTPKRKVGGQLTHIKCFDLTKEMVEEAEDEDDSYEKVQTTVVVADTQARTPVSLPVSVSLQYGPIRNSVAPEKWDAQKKEDVLIEGSGVDGAGGEGDDDSKDVEMRLSGMAVRGKGGRGMVGASSASNMEVEGGFRRGGFGGGVIGLKTYARPRLMFMQRQGPNKDAQVDLVEQPDPSSVKSAFGNGDTVNLSDTEPEEEAKEDNMTLSSMENGLLSCSRQSRPASRSGSSQDLDSEMQVDQTPDRTDSVSLAVALSNGNITTSTNEDHCSTLMEVETSQPPTVVLSSQGPITVSSMEHHWALRDHRLYCQPGTWEKKEMEEVSGKDGEMDEKTEDEENLEQLTDLIHEFLESFYIKYGGFIPLSETDVLEYLKKKKKGNSDLSNRGLDIKREMSRYRAGLASAPVAGFMVTYNKHNLGLEDLGTLEEQNWLNDQIINMYGELIMEATQHKVHFFNSFFHKQLVAKGYDGVKRWTKKVDLFSKWLLLIPIHLEIHWSLVTVTMATKTISYYDSQGIVFRHTTDNIMKYLLSEAREKKQTAFQKGWKITIIKGIPQQKNDSDCGVFVLEYCRCLSVKQPLLFSQEDMPRIRKRIYKELCDCRLND</sequence>
<dbReference type="InterPro" id="IPR038765">
    <property type="entry name" value="Papain-like_cys_pep_sf"/>
</dbReference>
<keyword evidence="11" id="KW-1185">Reference proteome</keyword>
<organism evidence="10 11">
    <name type="scientific">Collichthys lucidus</name>
    <name type="common">Big head croaker</name>
    <name type="synonym">Sciaena lucida</name>
    <dbReference type="NCBI Taxonomy" id="240159"/>
    <lineage>
        <taxon>Eukaryota</taxon>
        <taxon>Metazoa</taxon>
        <taxon>Chordata</taxon>
        <taxon>Craniata</taxon>
        <taxon>Vertebrata</taxon>
        <taxon>Euteleostomi</taxon>
        <taxon>Actinopterygii</taxon>
        <taxon>Neopterygii</taxon>
        <taxon>Teleostei</taxon>
        <taxon>Neoteleostei</taxon>
        <taxon>Acanthomorphata</taxon>
        <taxon>Eupercaria</taxon>
        <taxon>Sciaenidae</taxon>
        <taxon>Collichthys</taxon>
    </lineage>
</organism>
<dbReference type="GO" id="GO:0016929">
    <property type="term" value="F:deSUMOylase activity"/>
    <property type="evidence" value="ECO:0007669"/>
    <property type="project" value="TreeGrafter"/>
</dbReference>
<dbReference type="InterPro" id="IPR003653">
    <property type="entry name" value="Peptidase_C48_C"/>
</dbReference>
<evidence type="ECO:0000256" key="2">
    <source>
        <dbReference type="ARBA" id="ARBA00005234"/>
    </source>
</evidence>
<protein>
    <submittedName>
        <fullName evidence="10">Sentrin-specific protease 5</fullName>
    </submittedName>
</protein>
<evidence type="ECO:0000259" key="9">
    <source>
        <dbReference type="PROSITE" id="PS50600"/>
    </source>
</evidence>
<dbReference type="GO" id="GO:0006508">
    <property type="term" value="P:proteolysis"/>
    <property type="evidence" value="ECO:0007669"/>
    <property type="project" value="UniProtKB-KW"/>
</dbReference>
<dbReference type="AlphaFoldDB" id="A0A4V6ANW2"/>
<dbReference type="SUPFAM" id="SSF54001">
    <property type="entry name" value="Cysteine proteinases"/>
    <property type="match status" value="1"/>
</dbReference>
<evidence type="ECO:0000313" key="10">
    <source>
        <dbReference type="EMBL" id="TKS74282.1"/>
    </source>
</evidence>
<keyword evidence="6" id="KW-0788">Thiol protease</keyword>
<dbReference type="STRING" id="240159.A0A4V6ANW2"/>
<dbReference type="Pfam" id="PF19722">
    <property type="entry name" value="SENP3_5_N"/>
    <property type="match status" value="1"/>
</dbReference>
<evidence type="ECO:0000256" key="7">
    <source>
        <dbReference type="ARBA" id="ARBA00023242"/>
    </source>
</evidence>
<accession>A0A4V6ANW2</accession>
<evidence type="ECO:0000256" key="4">
    <source>
        <dbReference type="ARBA" id="ARBA00022786"/>
    </source>
</evidence>
<dbReference type="Gene3D" id="3.40.395.10">
    <property type="entry name" value="Adenoviral Proteinase, Chain A"/>
    <property type="match status" value="1"/>
</dbReference>
<evidence type="ECO:0000256" key="6">
    <source>
        <dbReference type="ARBA" id="ARBA00022807"/>
    </source>
</evidence>
<evidence type="ECO:0000256" key="8">
    <source>
        <dbReference type="SAM" id="MobiDB-lite"/>
    </source>
</evidence>
<name>A0A4V6ANW2_COLLU</name>
<feature type="compositionally biased region" description="Basic residues" evidence="8">
    <location>
        <begin position="141"/>
        <end position="151"/>
    </location>
</feature>
<dbReference type="GO" id="GO:0016926">
    <property type="term" value="P:protein desumoylation"/>
    <property type="evidence" value="ECO:0007669"/>
    <property type="project" value="TreeGrafter"/>
</dbReference>
<comment type="similarity">
    <text evidence="2">Belongs to the peptidase C48 family.</text>
</comment>
<evidence type="ECO:0000313" key="11">
    <source>
        <dbReference type="Proteomes" id="UP000298787"/>
    </source>
</evidence>
<dbReference type="PANTHER" id="PTHR12606">
    <property type="entry name" value="SENTRIN/SUMO-SPECIFIC PROTEASE"/>
    <property type="match status" value="1"/>
</dbReference>
<evidence type="ECO:0000256" key="3">
    <source>
        <dbReference type="ARBA" id="ARBA00022670"/>
    </source>
</evidence>
<feature type="compositionally biased region" description="Polar residues" evidence="8">
    <location>
        <begin position="365"/>
        <end position="392"/>
    </location>
</feature>
<proteinExistence type="inferred from homology"/>
<dbReference type="Proteomes" id="UP000298787">
    <property type="component" value="Chromosome 8"/>
</dbReference>
<feature type="compositionally biased region" description="Low complexity" evidence="8">
    <location>
        <begin position="1"/>
        <end position="18"/>
    </location>
</feature>
<feature type="compositionally biased region" description="Polar residues" evidence="8">
    <location>
        <begin position="89"/>
        <end position="115"/>
    </location>
</feature>
<keyword evidence="4" id="KW-0833">Ubl conjugation pathway</keyword>
<dbReference type="InterPro" id="IPR045577">
    <property type="entry name" value="SENP3_5_cons_dom"/>
</dbReference>
<reference evidence="10 11" key="1">
    <citation type="submission" date="2019-01" db="EMBL/GenBank/DDBJ databases">
        <title>Genome Assembly of Collichthys lucidus.</title>
        <authorList>
            <person name="Cai M."/>
            <person name="Xiao S."/>
        </authorList>
    </citation>
    <scope>NUCLEOTIDE SEQUENCE [LARGE SCALE GENOMIC DNA]</scope>
    <source>
        <strain evidence="10">JT15FE1705JMU</strain>
        <tissue evidence="10">Muscle</tissue>
    </source>
</reference>
<feature type="compositionally biased region" description="Polar residues" evidence="8">
    <location>
        <begin position="44"/>
        <end position="73"/>
    </location>
</feature>
<keyword evidence="3 10" id="KW-0645">Protease</keyword>